<feature type="region of interest" description="Disordered" evidence="1">
    <location>
        <begin position="30"/>
        <end position="79"/>
    </location>
</feature>
<protein>
    <submittedName>
        <fullName evidence="2">Uncharacterized protein</fullName>
    </submittedName>
</protein>
<proteinExistence type="predicted"/>
<organism evidence="2 3">
    <name type="scientific">Paracoccus siganidrum</name>
    <dbReference type="NCBI Taxonomy" id="1276757"/>
    <lineage>
        <taxon>Bacteria</taxon>
        <taxon>Pseudomonadati</taxon>
        <taxon>Pseudomonadota</taxon>
        <taxon>Alphaproteobacteria</taxon>
        <taxon>Rhodobacterales</taxon>
        <taxon>Paracoccaceae</taxon>
        <taxon>Paracoccus</taxon>
    </lineage>
</organism>
<dbReference type="AlphaFoldDB" id="A0A418ZRC7"/>
<name>A0A418ZRC7_9RHOB</name>
<reference evidence="3" key="1">
    <citation type="submission" date="2018-09" db="EMBL/GenBank/DDBJ databases">
        <title>Paracoccus onubensis nov. sp. a moderate halophilic bacterium isolated from Gruta de las Maravillas (Aracena, Spain).</title>
        <authorList>
            <person name="Jurado V."/>
            <person name="Gutierrez-Patricio S."/>
            <person name="Gonzalez-Pimentel J.L."/>
            <person name="Miller A.Z."/>
            <person name="Laiz L."/>
            <person name="Saiz-Jimenez C."/>
        </authorList>
    </citation>
    <scope>NUCLEOTIDE SEQUENCE [LARGE SCALE GENOMIC DNA]</scope>
    <source>
        <strain evidence="3">DSM 26381</strain>
    </source>
</reference>
<sequence>MAPGLACGRDEDAAAPGVDAGRLSVGTAATEARAAGRSDSVTASDSASRTAAWAGAETATGLRTGRASASRIRAPRSASLRPPAPAWAVRRSRNNCPISRISSALSAACWTGSEALPSSSCELREGRAGGRFEPPSAGAAAGVLAAGLAAGCGAGVEAGVAAGAAARAGRAAGRAPVRRGGSAWLRCA</sequence>
<evidence type="ECO:0000313" key="3">
    <source>
        <dbReference type="Proteomes" id="UP000283587"/>
    </source>
</evidence>
<evidence type="ECO:0000313" key="2">
    <source>
        <dbReference type="EMBL" id="RJK98597.1"/>
    </source>
</evidence>
<comment type="caution">
    <text evidence="2">The sequence shown here is derived from an EMBL/GenBank/DDBJ whole genome shotgun (WGS) entry which is preliminary data.</text>
</comment>
<gene>
    <name evidence="2" type="ORF">D3P05_23820</name>
</gene>
<dbReference type="EMBL" id="QZEW01000211">
    <property type="protein sequence ID" value="RJK98597.1"/>
    <property type="molecule type" value="Genomic_DNA"/>
</dbReference>
<dbReference type="Proteomes" id="UP000283587">
    <property type="component" value="Unassembled WGS sequence"/>
</dbReference>
<keyword evidence="3" id="KW-1185">Reference proteome</keyword>
<accession>A0A418ZRC7</accession>
<evidence type="ECO:0000256" key="1">
    <source>
        <dbReference type="SAM" id="MobiDB-lite"/>
    </source>
</evidence>
<feature type="compositionally biased region" description="Low complexity" evidence="1">
    <location>
        <begin position="47"/>
        <end position="79"/>
    </location>
</feature>